<dbReference type="SUPFAM" id="SSF53098">
    <property type="entry name" value="Ribonuclease H-like"/>
    <property type="match status" value="1"/>
</dbReference>
<dbReference type="PROSITE" id="PS50994">
    <property type="entry name" value="INTEGRASE"/>
    <property type="match status" value="1"/>
</dbReference>
<feature type="region of interest" description="Disordered" evidence="3">
    <location>
        <begin position="209"/>
        <end position="231"/>
    </location>
</feature>
<dbReference type="Proteomes" id="UP000077202">
    <property type="component" value="Unassembled WGS sequence"/>
</dbReference>
<dbReference type="EMBL" id="LVLJ01001475">
    <property type="protein sequence ID" value="OAE29316.1"/>
    <property type="molecule type" value="Genomic_DNA"/>
</dbReference>
<evidence type="ECO:0000256" key="3">
    <source>
        <dbReference type="SAM" id="MobiDB-lite"/>
    </source>
</evidence>
<reference evidence="5" key="1">
    <citation type="submission" date="2016-03" db="EMBL/GenBank/DDBJ databases">
        <title>Mechanisms controlling the formation of the plant cell surface in tip-growing cells are functionally conserved among land plants.</title>
        <authorList>
            <person name="Honkanen S."/>
            <person name="Jones V.A."/>
            <person name="Morieri G."/>
            <person name="Champion C."/>
            <person name="Hetherington A.J."/>
            <person name="Kelly S."/>
            <person name="Saint-Marcoux D."/>
            <person name="Proust H."/>
            <person name="Prescott H."/>
            <person name="Dolan L."/>
        </authorList>
    </citation>
    <scope>NUCLEOTIDE SEQUENCE [LARGE SCALE GENOMIC DNA]</scope>
    <source>
        <tissue evidence="5">Whole gametophyte</tissue>
    </source>
</reference>
<keyword evidence="1" id="KW-0479">Metal-binding</keyword>
<dbReference type="InterPro" id="IPR001584">
    <property type="entry name" value="Integrase_cat-core"/>
</dbReference>
<dbReference type="InterPro" id="IPR039537">
    <property type="entry name" value="Retrotran_Ty1/copia-like"/>
</dbReference>
<evidence type="ECO:0000256" key="1">
    <source>
        <dbReference type="ARBA" id="ARBA00022723"/>
    </source>
</evidence>
<keyword evidence="6" id="KW-1185">Reference proteome</keyword>
<comment type="caution">
    <text evidence="5">The sequence shown here is derived from an EMBL/GenBank/DDBJ whole genome shotgun (WGS) entry which is preliminary data.</text>
</comment>
<dbReference type="GO" id="GO:0015074">
    <property type="term" value="P:DNA integration"/>
    <property type="evidence" value="ECO:0007669"/>
    <property type="project" value="InterPro"/>
</dbReference>
<dbReference type="InterPro" id="IPR043502">
    <property type="entry name" value="DNA/RNA_pol_sf"/>
</dbReference>
<dbReference type="InterPro" id="IPR036397">
    <property type="entry name" value="RNaseH_sf"/>
</dbReference>
<dbReference type="InterPro" id="IPR012337">
    <property type="entry name" value="RNaseH-like_sf"/>
</dbReference>
<dbReference type="Pfam" id="PF07727">
    <property type="entry name" value="RVT_2"/>
    <property type="match status" value="1"/>
</dbReference>
<dbReference type="PANTHER" id="PTHR42648">
    <property type="entry name" value="TRANSPOSASE, PUTATIVE-RELATED"/>
    <property type="match status" value="1"/>
</dbReference>
<dbReference type="PANTHER" id="PTHR42648:SF25">
    <property type="entry name" value="RNA-DIRECTED DNA POLYMERASE"/>
    <property type="match status" value="1"/>
</dbReference>
<evidence type="ECO:0000259" key="4">
    <source>
        <dbReference type="PROSITE" id="PS50994"/>
    </source>
</evidence>
<evidence type="ECO:0000256" key="2">
    <source>
        <dbReference type="ARBA" id="ARBA00022801"/>
    </source>
</evidence>
<organism evidence="5 6">
    <name type="scientific">Marchantia polymorpha subsp. ruderalis</name>
    <dbReference type="NCBI Taxonomy" id="1480154"/>
    <lineage>
        <taxon>Eukaryota</taxon>
        <taxon>Viridiplantae</taxon>
        <taxon>Streptophyta</taxon>
        <taxon>Embryophyta</taxon>
        <taxon>Marchantiophyta</taxon>
        <taxon>Marchantiopsida</taxon>
        <taxon>Marchantiidae</taxon>
        <taxon>Marchantiales</taxon>
        <taxon>Marchantiaceae</taxon>
        <taxon>Marchantia</taxon>
    </lineage>
</organism>
<evidence type="ECO:0000313" key="6">
    <source>
        <dbReference type="Proteomes" id="UP000077202"/>
    </source>
</evidence>
<dbReference type="AlphaFoldDB" id="A0A176WB39"/>
<protein>
    <recommendedName>
        <fullName evidence="4">Integrase catalytic domain-containing protein</fullName>
    </recommendedName>
</protein>
<gene>
    <name evidence="5" type="ORF">AXG93_3102s1430</name>
</gene>
<dbReference type="GO" id="GO:0003676">
    <property type="term" value="F:nucleic acid binding"/>
    <property type="evidence" value="ECO:0007669"/>
    <property type="project" value="InterPro"/>
</dbReference>
<dbReference type="InterPro" id="IPR013103">
    <property type="entry name" value="RVT_2"/>
</dbReference>
<keyword evidence="2" id="KW-0378">Hydrolase</keyword>
<dbReference type="SUPFAM" id="SSF56672">
    <property type="entry name" value="DNA/RNA polymerases"/>
    <property type="match status" value="1"/>
</dbReference>
<proteinExistence type="predicted"/>
<dbReference type="Gene3D" id="3.30.420.10">
    <property type="entry name" value="Ribonuclease H-like superfamily/Ribonuclease H"/>
    <property type="match status" value="1"/>
</dbReference>
<feature type="domain" description="Integrase catalytic" evidence="4">
    <location>
        <begin position="48"/>
        <end position="144"/>
    </location>
</feature>
<evidence type="ECO:0000313" key="5">
    <source>
        <dbReference type="EMBL" id="OAE29316.1"/>
    </source>
</evidence>
<sequence>MALAQTIWTSLAFDALWKLGHGGMVQGLPQFDHVDQLCDACLAGKQRRAPFPQKAKYGARKRLDLVHGDICGPVTPATHGGRSYFLLLVDDVSRYMWLELLSSKGEAASAIKKFQAGVKVEMRRKLRALRIDRGGEFTSISFGESPTKALHDMTPYEAWYGKKPAVHFMRTFGCIAHVKLTRPHAKKLDDMSIKMVFVGYEPDSRATESVSHVSAPYEEEQHTPLASEQAEDSNGIKFISPSSSMPSGMEHDDEGAPRRYRTVADCVATSERQELHLDELLLAASEEPNTFEEANSDPAWQAAMEEEMTAIVDNDTWSLVDLSTGHRPIGLKWVYKLKKDASGAVIRHKARLVAKGYVQRAGIDFEEAFAPMARLDSVRALLAVTAHEAWAVHHLDVKSAFLNRDLEEEVYVAQPLGFAVAGHERQVLKLRKALYGLRQAPCAWNMKLDHTLVELGFCKCTDEHGVYTSGKS</sequence>
<accession>A0A176WB39</accession>
<dbReference type="GO" id="GO:0046872">
    <property type="term" value="F:metal ion binding"/>
    <property type="evidence" value="ECO:0007669"/>
    <property type="project" value="UniProtKB-KW"/>
</dbReference>
<name>A0A176WB39_MARPO</name>
<dbReference type="GO" id="GO:0016787">
    <property type="term" value="F:hydrolase activity"/>
    <property type="evidence" value="ECO:0007669"/>
    <property type="project" value="UniProtKB-KW"/>
</dbReference>